<organism evidence="2 3">
    <name type="scientific">Ajellomyces capsulatus (strain H88)</name>
    <name type="common">Darling's disease fungus</name>
    <name type="synonym">Histoplasma capsulatum</name>
    <dbReference type="NCBI Taxonomy" id="544711"/>
    <lineage>
        <taxon>Eukaryota</taxon>
        <taxon>Fungi</taxon>
        <taxon>Dikarya</taxon>
        <taxon>Ascomycota</taxon>
        <taxon>Pezizomycotina</taxon>
        <taxon>Eurotiomycetes</taxon>
        <taxon>Eurotiomycetidae</taxon>
        <taxon>Onygenales</taxon>
        <taxon>Ajellomycetaceae</taxon>
        <taxon>Histoplasma</taxon>
    </lineage>
</organism>
<evidence type="ECO:0000313" key="2">
    <source>
        <dbReference type="EMBL" id="QSS57736.1"/>
    </source>
</evidence>
<dbReference type="EMBL" id="CP069107">
    <property type="protein sequence ID" value="QSS57736.1"/>
    <property type="molecule type" value="Genomic_DNA"/>
</dbReference>
<protein>
    <submittedName>
        <fullName evidence="2">Uncharacterized protein</fullName>
    </submittedName>
</protein>
<dbReference type="Proteomes" id="UP000663419">
    <property type="component" value="Chromosome 6"/>
</dbReference>
<feature type="compositionally biased region" description="Polar residues" evidence="1">
    <location>
        <begin position="124"/>
        <end position="133"/>
    </location>
</feature>
<feature type="region of interest" description="Disordered" evidence="1">
    <location>
        <begin position="115"/>
        <end position="163"/>
    </location>
</feature>
<evidence type="ECO:0000313" key="3">
    <source>
        <dbReference type="Proteomes" id="UP000663419"/>
    </source>
</evidence>
<dbReference type="VEuPathDB" id="FungiDB:I7I53_12015"/>
<gene>
    <name evidence="2" type="ORF">I7I53_12015</name>
</gene>
<name>A0A8A1LUF2_AJEC8</name>
<accession>A0A8A1LUF2</accession>
<feature type="compositionally biased region" description="Low complexity" evidence="1">
    <location>
        <begin position="152"/>
        <end position="163"/>
    </location>
</feature>
<proteinExistence type="predicted"/>
<dbReference type="AlphaFoldDB" id="A0A8A1LUF2"/>
<evidence type="ECO:0000256" key="1">
    <source>
        <dbReference type="SAM" id="MobiDB-lite"/>
    </source>
</evidence>
<sequence length="163" mass="18649">MRTRARRRNLVLDSSSFDSSNTPGWIVFLTTFIIRLREEPSRSCQVEPSHSAGVLSMGFTINRCWCEKIKFEFLIYSRDLEIISHPSLKGERSTDKTNPSKKRCLRDTKYSSCYPRPTERCTPTYINPESSRPASRLPNPDHPAGWLKKPSRAPSPSGSSAWR</sequence>
<reference evidence="2" key="1">
    <citation type="submission" date="2021-01" db="EMBL/GenBank/DDBJ databases">
        <title>Chromosome-level genome assembly of a human fungal pathogen reveals clustering of transcriptionally co-regulated genes.</title>
        <authorList>
            <person name="Voorhies M."/>
            <person name="Cohen S."/>
            <person name="Shea T.P."/>
            <person name="Petrus S."/>
            <person name="Munoz J.F."/>
            <person name="Poplawski S."/>
            <person name="Goldman W.E."/>
            <person name="Michael T."/>
            <person name="Cuomo C.A."/>
            <person name="Sil A."/>
            <person name="Beyhan S."/>
        </authorList>
    </citation>
    <scope>NUCLEOTIDE SEQUENCE</scope>
    <source>
        <strain evidence="2">H88</strain>
    </source>
</reference>